<dbReference type="InterPro" id="IPR051122">
    <property type="entry name" value="SDR_DHRS6-like"/>
</dbReference>
<evidence type="ECO:0000256" key="1">
    <source>
        <dbReference type="ARBA" id="ARBA00006484"/>
    </source>
</evidence>
<dbReference type="OrthoDB" id="9797538at2"/>
<dbReference type="InterPro" id="IPR036291">
    <property type="entry name" value="NAD(P)-bd_dom_sf"/>
</dbReference>
<dbReference type="EMBL" id="FOLD01000006">
    <property type="protein sequence ID" value="SFC41599.1"/>
    <property type="molecule type" value="Genomic_DNA"/>
</dbReference>
<dbReference type="PANTHER" id="PTHR43477:SF1">
    <property type="entry name" value="DIHYDROANTICAPSIN 7-DEHYDROGENASE"/>
    <property type="match status" value="1"/>
</dbReference>
<dbReference type="Proteomes" id="UP000198639">
    <property type="component" value="Unassembled WGS sequence"/>
</dbReference>
<protein>
    <submittedName>
        <fullName evidence="3">NAD(P)-dependent dehydrogenase, short-chain alcohol dehydrogenase family</fullName>
    </submittedName>
</protein>
<proteinExistence type="inferred from homology"/>
<evidence type="ECO:0000256" key="2">
    <source>
        <dbReference type="ARBA" id="ARBA00023002"/>
    </source>
</evidence>
<dbReference type="Pfam" id="PF13561">
    <property type="entry name" value="adh_short_C2"/>
    <property type="match status" value="1"/>
</dbReference>
<dbReference type="PRINTS" id="PR00080">
    <property type="entry name" value="SDRFAMILY"/>
</dbReference>
<dbReference type="CDD" id="cd05233">
    <property type="entry name" value="SDR_c"/>
    <property type="match status" value="1"/>
</dbReference>
<keyword evidence="2" id="KW-0560">Oxidoreductase</keyword>
<dbReference type="STRING" id="1164594.SAMN05216204_10637"/>
<reference evidence="4" key="1">
    <citation type="submission" date="2016-10" db="EMBL/GenBank/DDBJ databases">
        <authorList>
            <person name="Varghese N."/>
            <person name="Submissions S."/>
        </authorList>
    </citation>
    <scope>NUCLEOTIDE SEQUENCE [LARGE SCALE GENOMIC DNA]</scope>
    <source>
        <strain evidence="4">CGMCC 1.12041</strain>
    </source>
</reference>
<organism evidence="3 4">
    <name type="scientific">Massilia yuzhufengensis</name>
    <dbReference type="NCBI Taxonomy" id="1164594"/>
    <lineage>
        <taxon>Bacteria</taxon>
        <taxon>Pseudomonadati</taxon>
        <taxon>Pseudomonadota</taxon>
        <taxon>Betaproteobacteria</taxon>
        <taxon>Burkholderiales</taxon>
        <taxon>Oxalobacteraceae</taxon>
        <taxon>Telluria group</taxon>
        <taxon>Massilia</taxon>
    </lineage>
</organism>
<accession>A0A1I1IZ44</accession>
<comment type="similarity">
    <text evidence="1">Belongs to the short-chain dehydrogenases/reductases (SDR) family.</text>
</comment>
<keyword evidence="4" id="KW-1185">Reference proteome</keyword>
<dbReference type="PRINTS" id="PR00081">
    <property type="entry name" value="GDHRDH"/>
</dbReference>
<dbReference type="AlphaFoldDB" id="A0A1I1IZ44"/>
<sequence length="252" mass="26540">MNRLAGKIALITGTGGGQGRVAALYFAREGATVVGCDVDRAAHEETARLMAAEGHTLHGAAPVDLGDHEQARRWVDAAAEEFGRIDILYNNASAAKFGNVGEMSIEDWHFTIRNELDLVFFTTKYAWRHLSVRGGVVINIASTAAWGGSKAAGISAHSAAKGAVVSFTRQLAVEGAPLGIRAVSISPGFVRTPGTAAFVDNPVTRRIILDGVLQDRPGEPEEVVSLALYVASDEARFMTGSDLVVDGGLLAV</sequence>
<name>A0A1I1IZ44_9BURK</name>
<dbReference type="RefSeq" id="WP_091873100.1">
    <property type="nucleotide sequence ID" value="NZ_FOLD01000006.1"/>
</dbReference>
<dbReference type="FunFam" id="3.40.50.720:FF:000084">
    <property type="entry name" value="Short-chain dehydrogenase reductase"/>
    <property type="match status" value="1"/>
</dbReference>
<dbReference type="Gene3D" id="3.40.50.720">
    <property type="entry name" value="NAD(P)-binding Rossmann-like Domain"/>
    <property type="match status" value="1"/>
</dbReference>
<gene>
    <name evidence="3" type="ORF">SAMN05216204_10637</name>
</gene>
<dbReference type="SUPFAM" id="SSF51735">
    <property type="entry name" value="NAD(P)-binding Rossmann-fold domains"/>
    <property type="match status" value="1"/>
</dbReference>
<dbReference type="InterPro" id="IPR002347">
    <property type="entry name" value="SDR_fam"/>
</dbReference>
<dbReference type="GO" id="GO:0016491">
    <property type="term" value="F:oxidoreductase activity"/>
    <property type="evidence" value="ECO:0007669"/>
    <property type="project" value="UniProtKB-KW"/>
</dbReference>
<evidence type="ECO:0000313" key="3">
    <source>
        <dbReference type="EMBL" id="SFC41599.1"/>
    </source>
</evidence>
<dbReference type="PANTHER" id="PTHR43477">
    <property type="entry name" value="DIHYDROANTICAPSIN 7-DEHYDROGENASE"/>
    <property type="match status" value="1"/>
</dbReference>
<evidence type="ECO:0000313" key="4">
    <source>
        <dbReference type="Proteomes" id="UP000198639"/>
    </source>
</evidence>